<proteinExistence type="predicted"/>
<dbReference type="SUPFAM" id="SSF51445">
    <property type="entry name" value="(Trans)glycosidases"/>
    <property type="match status" value="1"/>
</dbReference>
<evidence type="ECO:0008006" key="7">
    <source>
        <dbReference type="Google" id="ProtNLM"/>
    </source>
</evidence>
<dbReference type="SMART" id="SM00635">
    <property type="entry name" value="BID_2"/>
    <property type="match status" value="3"/>
</dbReference>
<dbReference type="Gene3D" id="3.20.20.80">
    <property type="entry name" value="Glycosidases"/>
    <property type="match status" value="1"/>
</dbReference>
<dbReference type="InterPro" id="IPR008964">
    <property type="entry name" value="Invasin/intimin_cell_adhesion"/>
</dbReference>
<keyword evidence="1 2" id="KW-0732">Signal</keyword>
<dbReference type="PANTHER" id="PTHR10357">
    <property type="entry name" value="ALPHA-AMYLASE FAMILY MEMBER"/>
    <property type="match status" value="1"/>
</dbReference>
<dbReference type="Gene3D" id="2.60.40.1180">
    <property type="entry name" value="Golgi alpha-mannosidase II"/>
    <property type="match status" value="1"/>
</dbReference>
<dbReference type="Gene3D" id="2.60.40.10">
    <property type="entry name" value="Immunoglobulins"/>
    <property type="match status" value="1"/>
</dbReference>
<dbReference type="CDD" id="cd23432">
    <property type="entry name" value="beta-trefoil_Ricin_EndoBetaGal-like"/>
    <property type="match status" value="1"/>
</dbReference>
<dbReference type="Pfam" id="PF00128">
    <property type="entry name" value="Alpha-amylase"/>
    <property type="match status" value="1"/>
</dbReference>
<dbReference type="InterPro" id="IPR031965">
    <property type="entry name" value="CBM26"/>
</dbReference>
<gene>
    <name evidence="5" type="ORF">B0A64_00535</name>
</gene>
<evidence type="ECO:0000259" key="3">
    <source>
        <dbReference type="SMART" id="SM00635"/>
    </source>
</evidence>
<name>A0A227PIS0_9FLAO</name>
<evidence type="ECO:0000256" key="1">
    <source>
        <dbReference type="ARBA" id="ARBA00022729"/>
    </source>
</evidence>
<organism evidence="5 6">
    <name type="scientific">Flavobacterium araucananum</name>
    <dbReference type="NCBI Taxonomy" id="946678"/>
    <lineage>
        <taxon>Bacteria</taxon>
        <taxon>Pseudomonadati</taxon>
        <taxon>Bacteroidota</taxon>
        <taxon>Flavobacteriia</taxon>
        <taxon>Flavobacteriales</taxon>
        <taxon>Flavobacteriaceae</taxon>
        <taxon>Flavobacterium</taxon>
    </lineage>
</organism>
<dbReference type="Gene3D" id="2.60.40.1080">
    <property type="match status" value="3"/>
</dbReference>
<dbReference type="InterPro" id="IPR013780">
    <property type="entry name" value="Glyco_hydro_b"/>
</dbReference>
<dbReference type="InterPro" id="IPR026444">
    <property type="entry name" value="Secre_tail"/>
</dbReference>
<dbReference type="GO" id="GO:0009313">
    <property type="term" value="P:oligosaccharide catabolic process"/>
    <property type="evidence" value="ECO:0007669"/>
    <property type="project" value="TreeGrafter"/>
</dbReference>
<dbReference type="SMART" id="SM00642">
    <property type="entry name" value="Aamy"/>
    <property type="match status" value="1"/>
</dbReference>
<feature type="domain" description="BIG2" evidence="3">
    <location>
        <begin position="555"/>
        <end position="632"/>
    </location>
</feature>
<sequence length="1046" mass="111664">MLTSMQKKEIMKIKITTRLFHFTKAVVCFLLLFASSVYAQDPAQYGTPYTGVPDPRDANIYQVHIRPHSASGTLAAVTSDLDRIKSLGINVLYLMPIYPYGTDSRSSNSPYCIKDYKAVGSEYGSLTDMRNLVAAAHTKGMAVMLDIAVNGTSWDHPWTVSHPEYYQRTGTTINQLANFSDIAALDLNNTALRAAMKDAMRYWIFAANIDGYRCDFANNPPLDFWTEIISNLRGITSHNLLMLAEGDRLQNFQAGFDMNFGDKWFYDALKNVAGGGPVSTRFQTTNDMEYTYATGSQQEVRWTANHDSENNSDTAPFTVFKSNAGVVANFLVSGYMKGVPFLTSGQEVAFNQVIPWPYTSVKINWSNTAATPEFAKILNFRNSSAAIRRGTMTPYASDDICAFTKTLGTEKVIVMTNLRNASKTFVIPAALAGTYKDAYTGATVTLVSGATQSFNAFQYIVLTNTNVAVVAVTGVSVSPTTVTVGLGSTQQLNATIAPANATNQNVTWTSSNTAVATVNASGLVSAVSAGTATITVKTVDGNKTATSAITVAAIPVASVSVSPTTASLYAGNTQQLLATIAPANATNKTVTWSSSNTGVATVNSSGLVTAVSAGTANITVTTQDGSKTAIAAITVNPNTNFTVYLYKPSTWGTGIKIYYWSALPAGVLADASWPGVNMTDAGNGWYSYTFTNVTSTNLIFNDGTNQSSDLTRNKTGWYMNTTWYDSNPGTGVAVTGVTLSPSTAALLVGATQQLTPTVAPANATNKTVNYSSSNTAVATVNASGLITAVASGSATITVTTVDGSKTSTCTVTVSTATGTGPYYTIKNRWTGAYLSDAGANVGYGATASNNNYKWQKIAIDATYFVLKNVATGELMNIESQTGNVQSNITDTTFWSAQWSADYIDGTWIRIRNRWQTGNIIHVENQTGSAQYGNSQDGWFSAQWQLETTTISGLAAKATLKTDEISAIEKAISIYPNPSIDNEFNVSLPELESGDTALITVSDMNGKVVLTQKLSTSGQIKHHLASGIYIVNINAAALHVTKKLIVK</sequence>
<dbReference type="Pfam" id="PF16738">
    <property type="entry name" value="CBM26"/>
    <property type="match status" value="1"/>
</dbReference>
<dbReference type="GO" id="GO:0004556">
    <property type="term" value="F:alpha-amylase activity"/>
    <property type="evidence" value="ECO:0007669"/>
    <property type="project" value="TreeGrafter"/>
</dbReference>
<dbReference type="PANTHER" id="PTHR10357:SF179">
    <property type="entry name" value="NEUTRAL AND BASIC AMINO ACID TRANSPORT PROTEIN RBAT"/>
    <property type="match status" value="1"/>
</dbReference>
<dbReference type="InterPro" id="IPR017853">
    <property type="entry name" value="GH"/>
</dbReference>
<dbReference type="InterPro" id="IPR003343">
    <property type="entry name" value="Big_2"/>
</dbReference>
<reference evidence="5 6" key="1">
    <citation type="submission" date="2016-11" db="EMBL/GenBank/DDBJ databases">
        <title>Whole genomes of Flavobacteriaceae.</title>
        <authorList>
            <person name="Stine C."/>
            <person name="Li C."/>
            <person name="Tadesse D."/>
        </authorList>
    </citation>
    <scope>NUCLEOTIDE SEQUENCE [LARGE SCALE GENOMIC DNA]</scope>
    <source>
        <strain evidence="5 6">DSM 24704</strain>
    </source>
</reference>
<dbReference type="Pfam" id="PF18962">
    <property type="entry name" value="Por_Secre_tail"/>
    <property type="match status" value="1"/>
</dbReference>
<evidence type="ECO:0000313" key="6">
    <source>
        <dbReference type="Proteomes" id="UP000214684"/>
    </source>
</evidence>
<feature type="signal peptide" evidence="2">
    <location>
        <begin position="1"/>
        <end position="39"/>
    </location>
</feature>
<feature type="chain" id="PRO_5011968704" description="Alpha-amylase" evidence="2">
    <location>
        <begin position="40"/>
        <end position="1046"/>
    </location>
</feature>
<dbReference type="Gene3D" id="2.80.10.50">
    <property type="match status" value="1"/>
</dbReference>
<accession>A0A227PIS0</accession>
<dbReference type="CDD" id="cd11313">
    <property type="entry name" value="AmyAc_arch_bac_AmyA"/>
    <property type="match status" value="1"/>
</dbReference>
<evidence type="ECO:0000313" key="5">
    <source>
        <dbReference type="EMBL" id="OXG09284.1"/>
    </source>
</evidence>
<dbReference type="EMBL" id="MUGS01000002">
    <property type="protein sequence ID" value="OXG09284.1"/>
    <property type="molecule type" value="Genomic_DNA"/>
</dbReference>
<dbReference type="SUPFAM" id="SSF51011">
    <property type="entry name" value="Glycosyl hydrolase domain"/>
    <property type="match status" value="1"/>
</dbReference>
<dbReference type="NCBIfam" id="TIGR04183">
    <property type="entry name" value="Por_Secre_tail"/>
    <property type="match status" value="1"/>
</dbReference>
<dbReference type="SUPFAM" id="SSF50370">
    <property type="entry name" value="Ricin B-like lectins"/>
    <property type="match status" value="1"/>
</dbReference>
<feature type="domain" description="BIG2" evidence="3">
    <location>
        <begin position="471"/>
        <end position="548"/>
    </location>
</feature>
<dbReference type="SUPFAM" id="SSF49373">
    <property type="entry name" value="Invasin/intimin cell-adhesion fragments"/>
    <property type="match status" value="3"/>
</dbReference>
<dbReference type="AlphaFoldDB" id="A0A227PIS0"/>
<dbReference type="Proteomes" id="UP000214684">
    <property type="component" value="Unassembled WGS sequence"/>
</dbReference>
<dbReference type="InterPro" id="IPR006047">
    <property type="entry name" value="GH13_cat_dom"/>
</dbReference>
<dbReference type="InterPro" id="IPR035992">
    <property type="entry name" value="Ricin_B-like_lectins"/>
</dbReference>
<keyword evidence="6" id="KW-1185">Reference proteome</keyword>
<dbReference type="InterPro" id="IPR013783">
    <property type="entry name" value="Ig-like_fold"/>
</dbReference>
<feature type="domain" description="Glycosyl hydrolase family 13 catalytic" evidence="4">
    <location>
        <begin position="62"/>
        <end position="381"/>
    </location>
</feature>
<feature type="domain" description="BIG2" evidence="3">
    <location>
        <begin position="733"/>
        <end position="810"/>
    </location>
</feature>
<protein>
    <recommendedName>
        <fullName evidence="7">Alpha-amylase</fullName>
    </recommendedName>
</protein>
<comment type="caution">
    <text evidence="5">The sequence shown here is derived from an EMBL/GenBank/DDBJ whole genome shotgun (WGS) entry which is preliminary data.</text>
</comment>
<evidence type="ECO:0000256" key="2">
    <source>
        <dbReference type="SAM" id="SignalP"/>
    </source>
</evidence>
<evidence type="ECO:0000259" key="4">
    <source>
        <dbReference type="SMART" id="SM00642"/>
    </source>
</evidence>
<dbReference type="Pfam" id="PF02368">
    <property type="entry name" value="Big_2"/>
    <property type="match status" value="3"/>
</dbReference>